<dbReference type="PANTHER" id="PTHR45786:SF74">
    <property type="entry name" value="ATP-DEPENDENT DNA HELICASE"/>
    <property type="match status" value="1"/>
</dbReference>
<evidence type="ECO:0000313" key="3">
    <source>
        <dbReference type="Proteomes" id="UP000429607"/>
    </source>
</evidence>
<organism evidence="2 3">
    <name type="scientific">Phytophthora rubi</name>
    <dbReference type="NCBI Taxonomy" id="129364"/>
    <lineage>
        <taxon>Eukaryota</taxon>
        <taxon>Sar</taxon>
        <taxon>Stramenopiles</taxon>
        <taxon>Oomycota</taxon>
        <taxon>Peronosporomycetes</taxon>
        <taxon>Peronosporales</taxon>
        <taxon>Peronosporaceae</taxon>
        <taxon>Phytophthora</taxon>
    </lineage>
</organism>
<proteinExistence type="predicted"/>
<comment type="caution">
    <text evidence="2">The sequence shown here is derived from an EMBL/GenBank/DDBJ whole genome shotgun (WGS) entry which is preliminary data.</text>
</comment>
<feature type="compositionally biased region" description="Polar residues" evidence="1">
    <location>
        <begin position="69"/>
        <end position="78"/>
    </location>
</feature>
<feature type="region of interest" description="Disordered" evidence="1">
    <location>
        <begin position="18"/>
        <end position="168"/>
    </location>
</feature>
<feature type="compositionally biased region" description="Basic and acidic residues" evidence="1">
    <location>
        <begin position="121"/>
        <end position="135"/>
    </location>
</feature>
<evidence type="ECO:0000256" key="1">
    <source>
        <dbReference type="SAM" id="MobiDB-lite"/>
    </source>
</evidence>
<evidence type="ECO:0000313" key="2">
    <source>
        <dbReference type="EMBL" id="KAE8990271.1"/>
    </source>
</evidence>
<sequence length="526" mass="59966">MARTKRKRTRAEIEQAWEDYQLANGAPDGPEEPAAKARRFKRTGTQKSRLNKELESLEDDGGRLGDTSGGVTPAQSVPVNDAERQRVHRAGRSQEVEDAERERSTTQRQILRASLTQEAQDAERERNTERRRVLRAEPTPQEQEGISEQERARREAEEDEARKETARVRRKCVRRGHALANHEDFDKSMVSGKNISNGHHVLPAMYPCGYCGAWKWPGESGVSCCLQGRVQLSPLLRAPEYLHEYYKEPEFKRCIRAYNQVFAFTSIGVARTDGVGVRGVREDTSVQGQRGVYTYRVQGAMGHYLGSLLPRMDYNGGEFTPAKFAQIYIMDEDMKKRAERRNGIFAGLDREKLTTLERMMDVHNPFAQQFLSHGEKIRRDIEEGKDVVDVKYELHADKRRSGTTNLPTVNEVGAVIVDDGNFNKERDLLLYTTRNGLLRIFETNPMYDPLQYPLLFPRGELGWTYTDQYADGKEYKGKTKLSLREHVAYRLFPKDDGSAPRRALISAVARGSESESGARHFAVDFE</sequence>
<dbReference type="AlphaFoldDB" id="A0A6A3J752"/>
<dbReference type="EMBL" id="QXFV01002266">
    <property type="protein sequence ID" value="KAE8990271.1"/>
    <property type="molecule type" value="Genomic_DNA"/>
</dbReference>
<feature type="compositionally biased region" description="Basic and acidic residues" evidence="1">
    <location>
        <begin position="148"/>
        <end position="167"/>
    </location>
</feature>
<feature type="compositionally biased region" description="Basic and acidic residues" evidence="1">
    <location>
        <begin position="92"/>
        <end position="105"/>
    </location>
</feature>
<name>A0A6A3J752_9STRA</name>
<reference evidence="2 3" key="1">
    <citation type="submission" date="2018-09" db="EMBL/GenBank/DDBJ databases">
        <title>Genomic investigation of the strawberry pathogen Phytophthora fragariae indicates pathogenicity is determined by transcriptional variation in three key races.</title>
        <authorList>
            <person name="Adams T.M."/>
            <person name="Armitage A.D."/>
            <person name="Sobczyk M.K."/>
            <person name="Bates H.J."/>
            <person name="Dunwell J.M."/>
            <person name="Nellist C.F."/>
            <person name="Harrison R.J."/>
        </authorList>
    </citation>
    <scope>NUCLEOTIDE SEQUENCE [LARGE SCALE GENOMIC DNA]</scope>
    <source>
        <strain evidence="2 3">SCRP249</strain>
    </source>
</reference>
<feature type="compositionally biased region" description="Basic and acidic residues" evidence="1">
    <location>
        <begin position="50"/>
        <end position="63"/>
    </location>
</feature>
<accession>A0A6A3J752</accession>
<protein>
    <recommendedName>
        <fullName evidence="4">Helitron helicase-like domain-containing protein</fullName>
    </recommendedName>
</protein>
<dbReference type="PANTHER" id="PTHR45786">
    <property type="entry name" value="DNA BINDING PROTEIN-LIKE"/>
    <property type="match status" value="1"/>
</dbReference>
<gene>
    <name evidence="2" type="ORF">PR001_g21540</name>
</gene>
<dbReference type="Proteomes" id="UP000429607">
    <property type="component" value="Unassembled WGS sequence"/>
</dbReference>
<feature type="compositionally biased region" description="Polar residues" evidence="1">
    <location>
        <begin position="106"/>
        <end position="119"/>
    </location>
</feature>
<evidence type="ECO:0008006" key="4">
    <source>
        <dbReference type="Google" id="ProtNLM"/>
    </source>
</evidence>